<comment type="caution">
    <text evidence="1">The sequence shown here is derived from an EMBL/GenBank/DDBJ whole genome shotgun (WGS) entry which is preliminary data.</text>
</comment>
<feature type="non-terminal residue" evidence="1">
    <location>
        <position position="69"/>
    </location>
</feature>
<name>A0A9W4T9X1_9GLOM</name>
<feature type="non-terminal residue" evidence="1">
    <location>
        <position position="1"/>
    </location>
</feature>
<dbReference type="AlphaFoldDB" id="A0A9W4T9X1"/>
<evidence type="ECO:0000313" key="2">
    <source>
        <dbReference type="Proteomes" id="UP001153678"/>
    </source>
</evidence>
<reference evidence="1" key="1">
    <citation type="submission" date="2022-08" db="EMBL/GenBank/DDBJ databases">
        <authorList>
            <person name="Kallberg Y."/>
            <person name="Tangrot J."/>
            <person name="Rosling A."/>
        </authorList>
    </citation>
    <scope>NUCLEOTIDE SEQUENCE</scope>
    <source>
        <strain evidence="1">Wild A</strain>
    </source>
</reference>
<protein>
    <submittedName>
        <fullName evidence="1">6563_t:CDS:1</fullName>
    </submittedName>
</protein>
<dbReference type="EMBL" id="CAMKVN010016276">
    <property type="protein sequence ID" value="CAI2197427.1"/>
    <property type="molecule type" value="Genomic_DNA"/>
</dbReference>
<gene>
    <name evidence="1" type="ORF">FWILDA_LOCUS18072</name>
</gene>
<evidence type="ECO:0000313" key="1">
    <source>
        <dbReference type="EMBL" id="CAI2197427.1"/>
    </source>
</evidence>
<keyword evidence="2" id="KW-1185">Reference proteome</keyword>
<dbReference type="Proteomes" id="UP001153678">
    <property type="component" value="Unassembled WGS sequence"/>
</dbReference>
<organism evidence="1 2">
    <name type="scientific">Funneliformis geosporum</name>
    <dbReference type="NCBI Taxonomy" id="1117311"/>
    <lineage>
        <taxon>Eukaryota</taxon>
        <taxon>Fungi</taxon>
        <taxon>Fungi incertae sedis</taxon>
        <taxon>Mucoromycota</taxon>
        <taxon>Glomeromycotina</taxon>
        <taxon>Glomeromycetes</taxon>
        <taxon>Glomerales</taxon>
        <taxon>Glomeraceae</taxon>
        <taxon>Funneliformis</taxon>
    </lineage>
</organism>
<sequence>FQETELPSIYEFYSILKGKILQDDYKHAQKSLCFCPSLFWDGMLKMSGVRIELFTDIAMHDFIKKAKCD</sequence>
<accession>A0A9W4T9X1</accession>
<proteinExistence type="predicted"/>